<comment type="caution">
    <text evidence="2">The sequence shown here is derived from an EMBL/GenBank/DDBJ whole genome shotgun (WGS) entry which is preliminary data.</text>
</comment>
<dbReference type="EMBL" id="JAAMPI010000591">
    <property type="protein sequence ID" value="KAF4630083.1"/>
    <property type="molecule type" value="Genomic_DNA"/>
</dbReference>
<dbReference type="Pfam" id="PF06985">
    <property type="entry name" value="HET"/>
    <property type="match status" value="1"/>
</dbReference>
<sequence length="635" mass="72023">MSRCKACFEFQKPDFDVALSYAQHFARSGCEYCKIIVAVMQRALPENNVGTETWGHFTLAGQGSAKTMEMRDFWPKEEIDCPKKTVFEIFTTRSSESLSLISKWTEECFSSHENCIQAPHVPPSRLIDVGTTETDVVKLCFGLDSSNPLRYCALSHCWGLMQPLTTTTETLTKRSTGIRFTELPRTFQDAITIARKLSVQYLWIDSLCILQNDKEDWEKESSRMASIYESAYLVIAATHASDSSVGCFLDQPVSHTAATPCHEHITPSNNSVPIYVRFKSTLYDDNTHDHYSHFSMFDAKRQAHLPLNSRAWVLQERILATRTVHFTGRELVWECRSMTLCECMDLGPQFTQWLGIKQSWIQALQGSMDRYDFWRRIMELYMQLSITKQSDRLPAASGLAKQFQGGRYLAGLWEENLFADLLWTVYPDGTRASKWQAPSWSWAGVVGATYLGSTLSSLSGKYFTLDNTNLRPPRVSAQEYQNISFKTTCIAINCSPAGEDPTGQVAKYSSLEISAPLISVSIKKESDMVMVCKDGKEMGFEHDCFGDFATLEEDKPDFFCVWIGTTWLRDDRKFYPQLLILRTSQGIGGVSATPGAYERIGALGGVFNRSHDEWNDYLTFDDWFKDSKITTVKIV</sequence>
<accession>A0A8H4RI60</accession>
<reference evidence="2 3" key="1">
    <citation type="submission" date="2020-03" db="EMBL/GenBank/DDBJ databases">
        <title>Draft Genome Sequence of Cudoniella acicularis.</title>
        <authorList>
            <person name="Buettner E."/>
            <person name="Kellner H."/>
        </authorList>
    </citation>
    <scope>NUCLEOTIDE SEQUENCE [LARGE SCALE GENOMIC DNA]</scope>
    <source>
        <strain evidence="2 3">DSM 108380</strain>
    </source>
</reference>
<keyword evidence="3" id="KW-1185">Reference proteome</keyword>
<dbReference type="InterPro" id="IPR010730">
    <property type="entry name" value="HET"/>
</dbReference>
<gene>
    <name evidence="2" type="ORF">G7Y89_g8055</name>
</gene>
<name>A0A8H4RI60_9HELO</name>
<dbReference type="PANTHER" id="PTHR33112:SF9">
    <property type="entry name" value="HETEROKARYON INCOMPATIBILITY DOMAIN-CONTAINING PROTEIN"/>
    <property type="match status" value="1"/>
</dbReference>
<evidence type="ECO:0000259" key="1">
    <source>
        <dbReference type="Pfam" id="PF06985"/>
    </source>
</evidence>
<dbReference type="PANTHER" id="PTHR33112">
    <property type="entry name" value="DOMAIN PROTEIN, PUTATIVE-RELATED"/>
    <property type="match status" value="1"/>
</dbReference>
<organism evidence="2 3">
    <name type="scientific">Cudoniella acicularis</name>
    <dbReference type="NCBI Taxonomy" id="354080"/>
    <lineage>
        <taxon>Eukaryota</taxon>
        <taxon>Fungi</taxon>
        <taxon>Dikarya</taxon>
        <taxon>Ascomycota</taxon>
        <taxon>Pezizomycotina</taxon>
        <taxon>Leotiomycetes</taxon>
        <taxon>Helotiales</taxon>
        <taxon>Tricladiaceae</taxon>
        <taxon>Cudoniella</taxon>
    </lineage>
</organism>
<proteinExistence type="predicted"/>
<dbReference type="Proteomes" id="UP000566819">
    <property type="component" value="Unassembled WGS sequence"/>
</dbReference>
<evidence type="ECO:0000313" key="3">
    <source>
        <dbReference type="Proteomes" id="UP000566819"/>
    </source>
</evidence>
<protein>
    <recommendedName>
        <fullName evidence="1">Heterokaryon incompatibility domain-containing protein</fullName>
    </recommendedName>
</protein>
<dbReference type="AlphaFoldDB" id="A0A8H4RI60"/>
<evidence type="ECO:0000313" key="2">
    <source>
        <dbReference type="EMBL" id="KAF4630083.1"/>
    </source>
</evidence>
<dbReference type="OrthoDB" id="47007at2759"/>
<feature type="domain" description="Heterokaryon incompatibility" evidence="1">
    <location>
        <begin position="151"/>
        <end position="316"/>
    </location>
</feature>